<dbReference type="Pfam" id="PF07238">
    <property type="entry name" value="PilZ"/>
    <property type="match status" value="1"/>
</dbReference>
<reference evidence="3 4" key="1">
    <citation type="submission" date="2019-10" db="EMBL/GenBank/DDBJ databases">
        <title>Alkalibaculum tamaniensis sp.nov., a new alkaliphilic acetogen, isolated on methoxylated aromatics from a mud volcano.</title>
        <authorList>
            <person name="Khomyakova M.A."/>
            <person name="Merkel A.Y."/>
            <person name="Bonch-Osmolovskaya E.A."/>
            <person name="Slobodkin A.I."/>
        </authorList>
    </citation>
    <scope>NUCLEOTIDE SEQUENCE [LARGE SCALE GENOMIC DNA]</scope>
    <source>
        <strain evidence="3 4">M08DMB</strain>
    </source>
</reference>
<protein>
    <recommendedName>
        <fullName evidence="5">Pilus assembly protein PilZ</fullName>
    </recommendedName>
</protein>
<evidence type="ECO:0008006" key="5">
    <source>
        <dbReference type="Google" id="ProtNLM"/>
    </source>
</evidence>
<evidence type="ECO:0000259" key="2">
    <source>
        <dbReference type="Pfam" id="PF12945"/>
    </source>
</evidence>
<accession>A0A6A7K602</accession>
<feature type="domain" description="PilZ" evidence="1">
    <location>
        <begin position="92"/>
        <end position="210"/>
    </location>
</feature>
<evidence type="ECO:0000259" key="1">
    <source>
        <dbReference type="Pfam" id="PF07238"/>
    </source>
</evidence>
<keyword evidence="4" id="KW-1185">Reference proteome</keyword>
<comment type="caution">
    <text evidence="3">The sequence shown here is derived from an EMBL/GenBank/DDBJ whole genome shotgun (WGS) entry which is preliminary data.</text>
</comment>
<dbReference type="InterPro" id="IPR009875">
    <property type="entry name" value="PilZ_domain"/>
</dbReference>
<gene>
    <name evidence="3" type="ORF">GC105_03275</name>
</gene>
<name>A0A6A7K602_9FIRM</name>
<dbReference type="SUPFAM" id="SSF141371">
    <property type="entry name" value="PilZ domain-like"/>
    <property type="match status" value="1"/>
</dbReference>
<dbReference type="Pfam" id="PF12945">
    <property type="entry name" value="PilZNR"/>
    <property type="match status" value="1"/>
</dbReference>
<dbReference type="Proteomes" id="UP000440004">
    <property type="component" value="Unassembled WGS sequence"/>
</dbReference>
<evidence type="ECO:0000313" key="3">
    <source>
        <dbReference type="EMBL" id="MPW24812.1"/>
    </source>
</evidence>
<dbReference type="InterPro" id="IPR009926">
    <property type="entry name" value="T3SS_YcgR_PilZN"/>
</dbReference>
<dbReference type="GO" id="GO:0035438">
    <property type="term" value="F:cyclic-di-GMP binding"/>
    <property type="evidence" value="ECO:0007669"/>
    <property type="project" value="InterPro"/>
</dbReference>
<feature type="domain" description="Type III secretion system flagellar brake protein YcgR PilZN" evidence="2">
    <location>
        <begin position="7"/>
        <end position="83"/>
    </location>
</feature>
<dbReference type="EMBL" id="WHNX01000004">
    <property type="protein sequence ID" value="MPW24812.1"/>
    <property type="molecule type" value="Genomic_DNA"/>
</dbReference>
<evidence type="ECO:0000313" key="4">
    <source>
        <dbReference type="Proteomes" id="UP000440004"/>
    </source>
</evidence>
<organism evidence="3 4">
    <name type="scientific">Alkalibaculum sporogenes</name>
    <dbReference type="NCBI Taxonomy" id="2655001"/>
    <lineage>
        <taxon>Bacteria</taxon>
        <taxon>Bacillati</taxon>
        <taxon>Bacillota</taxon>
        <taxon>Clostridia</taxon>
        <taxon>Eubacteriales</taxon>
        <taxon>Eubacteriaceae</taxon>
        <taxon>Alkalibaculum</taxon>
    </lineage>
</organism>
<dbReference type="Gene3D" id="2.40.10.220">
    <property type="entry name" value="predicted glycosyltransferase like domains"/>
    <property type="match status" value="1"/>
</dbReference>
<dbReference type="AlphaFoldDB" id="A0A6A7K602"/>
<sequence>MSLFDLNSKIELITKDEKKTAGLIQDIVDNKIYVTIPSDNKELIILHLGEQLKGFVYEKQKLIAFDAIITDRINADIPTYELSSLTNFIALQRREDVRIPCSIPVYYTKNEFLYSISDVEKNIDNIWKYVDRGVVSDLSAGGLRFSCVEDSSVGQNMLLLFELDSVTIIVKGSIVYKELNVATNKTTYIYGVKFQDISESKREQIINHIFVLMRKNRLK</sequence>
<dbReference type="RefSeq" id="WP_152801655.1">
    <property type="nucleotide sequence ID" value="NZ_WHNX01000004.1"/>
</dbReference>
<proteinExistence type="predicted"/>